<accession>E5XWZ7</accession>
<dbReference type="Proteomes" id="UP000257074">
    <property type="component" value="Unassembled WGS sequence"/>
</dbReference>
<evidence type="ECO:0000313" key="33">
    <source>
        <dbReference type="Proteomes" id="UP000466472"/>
    </source>
</evidence>
<dbReference type="EMBL" id="WDZP01000010">
    <property type="protein sequence ID" value="KAB6918461.1"/>
    <property type="molecule type" value="Genomic_DNA"/>
</dbReference>
<evidence type="ECO:0000313" key="30">
    <source>
        <dbReference type="Proteomes" id="UP000460333"/>
    </source>
</evidence>
<evidence type="ECO:0000313" key="19">
    <source>
        <dbReference type="EMBL" id="PKC87709.1"/>
    </source>
</evidence>
<dbReference type="EMBL" id="PJDT01000023">
    <property type="protein sequence ID" value="PKC87709.1"/>
    <property type="molecule type" value="Genomic_DNA"/>
</dbReference>
<sequence length="115" mass="12722">MNDRSRMMLYALTAVACVMWIWQSVKESMNDGTIISTSNIIFLVCIGIAAIYCAANALILWWRQPGKDDAADDDETDSTDAEAEAEQAEENEHDDVADTADTDTADAKENHNPQH</sequence>
<evidence type="ECO:0000256" key="2">
    <source>
        <dbReference type="SAM" id="Phobius"/>
    </source>
</evidence>
<reference evidence="15" key="5">
    <citation type="submission" date="2021-06" db="EMBL/GenBank/DDBJ databases">
        <title>Collection of gut derived symbiotic bacterial strains cultured from healthy donors.</title>
        <authorList>
            <person name="Lin H."/>
            <person name="Littmann E."/>
            <person name="Pamer E.G."/>
        </authorList>
    </citation>
    <scope>NUCLEOTIDE SEQUENCE</scope>
    <source>
        <strain evidence="15">MSK.19.9</strain>
    </source>
</reference>
<evidence type="ECO:0000313" key="15">
    <source>
        <dbReference type="EMBL" id="MBV3437652.1"/>
    </source>
</evidence>
<name>A0A0A1GPF6_BIFLN</name>
<evidence type="ECO:0000313" key="18">
    <source>
        <dbReference type="EMBL" id="MZU08607.1"/>
    </source>
</evidence>
<dbReference type="Proteomes" id="UP000461165">
    <property type="component" value="Unassembled WGS sequence"/>
</dbReference>
<dbReference type="Proteomes" id="UP000265775">
    <property type="component" value="Unassembled WGS sequence"/>
</dbReference>
<dbReference type="Proteomes" id="UP000491334">
    <property type="component" value="Unassembled WGS sequence"/>
</dbReference>
<evidence type="ECO:0000313" key="29">
    <source>
        <dbReference type="Proteomes" id="UP000451234"/>
    </source>
</evidence>
<dbReference type="Proteomes" id="UP000467387">
    <property type="component" value="Unassembled WGS sequence"/>
</dbReference>
<dbReference type="Proteomes" id="UP001272183">
    <property type="component" value="Unassembled WGS sequence"/>
</dbReference>
<dbReference type="EMBL" id="WDTJ01000001">
    <property type="protein sequence ID" value="KAB7237586.1"/>
    <property type="molecule type" value="Genomic_DNA"/>
</dbReference>
<evidence type="ECO:0000313" key="23">
    <source>
        <dbReference type="Proteomes" id="UP000232654"/>
    </source>
</evidence>
<reference evidence="20 24" key="1">
    <citation type="journal article" date="2017" name="Anaerobe">
        <title>Quantification, isolation and characterization of Bifidobacterium from the vaginal microbiomes of reproductive aged women.</title>
        <authorList>
            <person name="Freitas A.C."/>
            <person name="Hill J.E."/>
        </authorList>
    </citation>
    <scope>NUCLEOTIDE SEQUENCE [LARGE SCALE GENOMIC DNA]</scope>
    <source>
        <strain evidence="20 24">N6D05</strain>
    </source>
</reference>
<dbReference type="Proteomes" id="UP000638311">
    <property type="component" value="Unassembled WGS sequence"/>
</dbReference>
<dbReference type="Proteomes" id="UP000232654">
    <property type="component" value="Unassembled WGS sequence"/>
</dbReference>
<dbReference type="Proteomes" id="UP000430971">
    <property type="component" value="Unassembled WGS sequence"/>
</dbReference>
<dbReference type="EMBL" id="WDWU01000010">
    <property type="protein sequence ID" value="KAB7056653.1"/>
    <property type="molecule type" value="Genomic_DNA"/>
</dbReference>
<dbReference type="EMBL" id="WDQK01000020">
    <property type="protein sequence ID" value="KAB7394139.1"/>
    <property type="molecule type" value="Genomic_DNA"/>
</dbReference>
<dbReference type="EMBL" id="WDRM01000024">
    <property type="protein sequence ID" value="KAB7335812.1"/>
    <property type="molecule type" value="Genomic_DNA"/>
</dbReference>
<evidence type="ECO:0000313" key="11">
    <source>
        <dbReference type="EMBL" id="KAB7323967.1"/>
    </source>
</evidence>
<evidence type="ECO:0000313" key="25">
    <source>
        <dbReference type="Proteomes" id="UP000261186"/>
    </source>
</evidence>
<evidence type="ECO:0000313" key="3">
    <source>
        <dbReference type="EMBL" id="KAB6838808.1"/>
    </source>
</evidence>
<dbReference type="EMBL" id="WDVF01000003">
    <property type="protein sequence ID" value="KAB7137279.1"/>
    <property type="molecule type" value="Genomic_DNA"/>
</dbReference>
<reference evidence="16" key="6">
    <citation type="submission" date="2023-10" db="EMBL/GenBank/DDBJ databases">
        <title>Supernatant from a Refined Defined Microbial Community Protects Mice from Clostridioides difficile Infection.</title>
        <authorList>
            <person name="Douchant K."/>
            <person name="He S.-M."/>
            <person name="Noordhof C."/>
            <person name="Greenlaw J."/>
            <person name="Schroeter K."/>
            <person name="Vancuren S.J."/>
            <person name="Sjaarda C."/>
            <person name="Allen-Vercoe E."/>
            <person name="Gloor G.B."/>
            <person name="Vanner S.J."/>
            <person name="Petrof E.O."/>
            <person name="Sheth P.M."/>
            <person name="Guzman M."/>
        </authorList>
    </citation>
    <scope>NUCLEOTIDE SEQUENCE</scope>
    <source>
        <strain evidence="16">16-6-I_4_FM</strain>
    </source>
</reference>
<dbReference type="Proteomes" id="UP000478746">
    <property type="component" value="Unassembled WGS sequence"/>
</dbReference>
<evidence type="ECO:0000313" key="37">
    <source>
        <dbReference type="Proteomes" id="UP000478746"/>
    </source>
</evidence>
<evidence type="ECO:0000313" key="24">
    <source>
        <dbReference type="Proteomes" id="UP000257074"/>
    </source>
</evidence>
<dbReference type="EMBL" id="WDRC01000023">
    <property type="protein sequence ID" value="KAB7357723.1"/>
    <property type="molecule type" value="Genomic_DNA"/>
</dbReference>
<dbReference type="Proteomes" id="UP000460881">
    <property type="component" value="Unassembled WGS sequence"/>
</dbReference>
<feature type="transmembrane region" description="Helical" evidence="2">
    <location>
        <begin position="7"/>
        <end position="25"/>
    </location>
</feature>
<protein>
    <submittedName>
        <fullName evidence="5">Uncharacterized protein</fullName>
    </submittedName>
</protein>
<dbReference type="Proteomes" id="UP000468842">
    <property type="component" value="Unassembled WGS sequence"/>
</dbReference>
<feature type="compositionally biased region" description="Acidic residues" evidence="1">
    <location>
        <begin position="70"/>
        <end position="104"/>
    </location>
</feature>
<dbReference type="Proteomes" id="UP000481350">
    <property type="component" value="Unassembled WGS sequence"/>
</dbReference>
<evidence type="ECO:0000313" key="35">
    <source>
        <dbReference type="Proteomes" id="UP000468842"/>
    </source>
</evidence>
<evidence type="ECO:0000313" key="9">
    <source>
        <dbReference type="EMBL" id="KAB7203678.1"/>
    </source>
</evidence>
<evidence type="ECO:0000313" key="32">
    <source>
        <dbReference type="Proteomes" id="UP000461165"/>
    </source>
</evidence>
<feature type="region of interest" description="Disordered" evidence="1">
    <location>
        <begin position="67"/>
        <end position="115"/>
    </location>
</feature>
<evidence type="ECO:0000313" key="4">
    <source>
        <dbReference type="EMBL" id="KAB6912935.1"/>
    </source>
</evidence>
<evidence type="ECO:0000313" key="39">
    <source>
        <dbReference type="Proteomes" id="UP000491334"/>
    </source>
</evidence>
<dbReference type="PROSITE" id="PS51257">
    <property type="entry name" value="PROKAR_LIPOPROTEIN"/>
    <property type="match status" value="1"/>
</dbReference>
<evidence type="ECO:0000313" key="38">
    <source>
        <dbReference type="Proteomes" id="UP000481350"/>
    </source>
</evidence>
<dbReference type="EMBL" id="QSRH01000002">
    <property type="protein sequence ID" value="RGL04937.1"/>
    <property type="molecule type" value="Genomic_DNA"/>
</dbReference>
<organism evidence="5 39">
    <name type="scientific">Bifidobacterium longum</name>
    <dbReference type="NCBI Taxonomy" id="216816"/>
    <lineage>
        <taxon>Bacteria</taxon>
        <taxon>Bacillati</taxon>
        <taxon>Actinomycetota</taxon>
        <taxon>Actinomycetes</taxon>
        <taxon>Bifidobacteriales</taxon>
        <taxon>Bifidobacteriaceae</taxon>
        <taxon>Bifidobacterium</taxon>
    </lineage>
</organism>
<dbReference type="EMBL" id="WDRV01000001">
    <property type="protein sequence ID" value="KAB7323967.1"/>
    <property type="molecule type" value="Genomic_DNA"/>
</dbReference>
<evidence type="ECO:0000313" key="22">
    <source>
        <dbReference type="EMBL" id="RGW66103.1"/>
    </source>
</evidence>
<dbReference type="EMBL" id="WDWL01000009">
    <property type="protein sequence ID" value="KAB7072216.1"/>
    <property type="molecule type" value="Genomic_DNA"/>
</dbReference>
<reference evidence="25 26" key="3">
    <citation type="submission" date="2018-08" db="EMBL/GenBank/DDBJ databases">
        <title>A genome reference for cultivated species of the human gut microbiota.</title>
        <authorList>
            <person name="Zou Y."/>
            <person name="Xue W."/>
            <person name="Luo G."/>
        </authorList>
    </citation>
    <scope>NUCLEOTIDE SEQUENCE [LARGE SCALE GENOMIC DNA]</scope>
    <source>
        <strain evidence="22 26">AF11-12</strain>
        <strain evidence="21 25">TF08-4AC</strain>
    </source>
</reference>
<evidence type="ECO:0000256" key="1">
    <source>
        <dbReference type="SAM" id="MobiDB-lite"/>
    </source>
</evidence>
<comment type="caution">
    <text evidence="5">The sequence shown here is derived from an EMBL/GenBank/DDBJ whole genome shotgun (WGS) entry which is preliminary data.</text>
</comment>
<evidence type="ECO:0000313" key="28">
    <source>
        <dbReference type="Proteomes" id="UP000432196"/>
    </source>
</evidence>
<evidence type="ECO:0000313" key="36">
    <source>
        <dbReference type="Proteomes" id="UP000476628"/>
    </source>
</evidence>
<evidence type="ECO:0000313" key="27">
    <source>
        <dbReference type="Proteomes" id="UP000430971"/>
    </source>
</evidence>
<dbReference type="EMBL" id="WDZO01000010">
    <property type="protein sequence ID" value="KAB6912935.1"/>
    <property type="molecule type" value="Genomic_DNA"/>
</dbReference>
<evidence type="ECO:0000313" key="14">
    <source>
        <dbReference type="EMBL" id="KAB7394139.1"/>
    </source>
</evidence>
<dbReference type="EMBL" id="WXEF01000010">
    <property type="protein sequence ID" value="MZR88823.1"/>
    <property type="molecule type" value="Genomic_DNA"/>
</dbReference>
<reference evidence="19 23" key="2">
    <citation type="submission" date="2017-12" db="EMBL/GenBank/DDBJ databases">
        <title>Bifidobacterium longum APC/DPC strains.</title>
        <authorList>
            <person name="Arboleya S."/>
        </authorList>
    </citation>
    <scope>NUCLEOTIDE SEQUENCE [LARGE SCALE GENOMIC DNA]</scope>
    <source>
        <strain evidence="19 23">APC1503</strain>
    </source>
</reference>
<dbReference type="EMBL" id="NJNR01000027">
    <property type="protein sequence ID" value="RDX08410.1"/>
    <property type="molecule type" value="Genomic_DNA"/>
</dbReference>
<evidence type="ECO:0000313" key="10">
    <source>
        <dbReference type="EMBL" id="KAB7237586.1"/>
    </source>
</evidence>
<evidence type="ECO:0000313" key="6">
    <source>
        <dbReference type="EMBL" id="KAB7056653.1"/>
    </source>
</evidence>
<dbReference type="OMA" id="WIWQSAK"/>
<dbReference type="EMBL" id="WEAY01000003">
    <property type="protein sequence ID" value="KAB6838808.1"/>
    <property type="molecule type" value="Genomic_DNA"/>
</dbReference>
<dbReference type="EMBL" id="QSAR01000001">
    <property type="protein sequence ID" value="RGW66103.1"/>
    <property type="molecule type" value="Genomic_DNA"/>
</dbReference>
<evidence type="ECO:0000313" key="8">
    <source>
        <dbReference type="EMBL" id="KAB7137279.1"/>
    </source>
</evidence>
<keyword evidence="2" id="KW-0472">Membrane</keyword>
<evidence type="ECO:0000313" key="17">
    <source>
        <dbReference type="EMBL" id="MZR88823.1"/>
    </source>
</evidence>
<dbReference type="Proteomes" id="UP000261186">
    <property type="component" value="Unassembled WGS sequence"/>
</dbReference>
<dbReference type="EMBL" id="JAWUDL010000008">
    <property type="protein sequence ID" value="MDW7546296.1"/>
    <property type="molecule type" value="Genomic_DNA"/>
</dbReference>
<evidence type="ECO:0000313" key="20">
    <source>
        <dbReference type="EMBL" id="RDX08410.1"/>
    </source>
</evidence>
<evidence type="ECO:0000313" key="13">
    <source>
        <dbReference type="EMBL" id="KAB7357723.1"/>
    </source>
</evidence>
<dbReference type="Proteomes" id="UP001195937">
    <property type="component" value="Unassembled WGS sequence"/>
</dbReference>
<evidence type="ECO:0000313" key="16">
    <source>
        <dbReference type="EMBL" id="MDW7546296.1"/>
    </source>
</evidence>
<dbReference type="EMBL" id="WDUB01000005">
    <property type="protein sequence ID" value="KAB7203678.1"/>
    <property type="molecule type" value="Genomic_DNA"/>
</dbReference>
<feature type="transmembrane region" description="Helical" evidence="2">
    <location>
        <begin position="40"/>
        <end position="62"/>
    </location>
</feature>
<keyword evidence="2" id="KW-1133">Transmembrane helix</keyword>
<dbReference type="AlphaFoldDB" id="A0A0A1GPF6"/>
<evidence type="ECO:0000313" key="5">
    <source>
        <dbReference type="EMBL" id="KAB6918461.1"/>
    </source>
</evidence>
<evidence type="ECO:0000313" key="26">
    <source>
        <dbReference type="Proteomes" id="UP000265775"/>
    </source>
</evidence>
<dbReference type="Proteomes" id="UP000460333">
    <property type="component" value="Unassembled WGS sequence"/>
</dbReference>
<dbReference type="EMBL" id="JAHOFX010000001">
    <property type="protein sequence ID" value="MBV3437652.1"/>
    <property type="molecule type" value="Genomic_DNA"/>
</dbReference>
<dbReference type="Proteomes" id="UP000476628">
    <property type="component" value="Unassembled WGS sequence"/>
</dbReference>
<dbReference type="Proteomes" id="UP000432196">
    <property type="component" value="Unassembled WGS sequence"/>
</dbReference>
<dbReference type="EMBL" id="WXDR01000009">
    <property type="protein sequence ID" value="MZU08607.1"/>
    <property type="molecule type" value="Genomic_DNA"/>
</dbReference>
<reference evidence="27 28" key="4">
    <citation type="journal article" date="2019" name="Nat. Med.">
        <title>A library of human gut bacterial isolates paired with longitudinal multiomics data enables mechanistic microbiome research.</title>
        <authorList>
            <person name="Poyet M."/>
            <person name="Groussin M."/>
            <person name="Gibbons S.M."/>
            <person name="Avila-Pacheco J."/>
            <person name="Jiang X."/>
            <person name="Kearney S.M."/>
            <person name="Perrotta A.R."/>
            <person name="Berdy B."/>
            <person name="Zhao S."/>
            <person name="Lieberman T.D."/>
            <person name="Swanson P.K."/>
            <person name="Smith M."/>
            <person name="Roesemann S."/>
            <person name="Alexander J.E."/>
            <person name="Rich S.A."/>
            <person name="Livny J."/>
            <person name="Vlamakis H."/>
            <person name="Clish C."/>
            <person name="Bullock K."/>
            <person name="Deik A."/>
            <person name="Scott J."/>
            <person name="Pierce K.A."/>
            <person name="Xavier R.J."/>
            <person name="Alm E.J."/>
        </authorList>
    </citation>
    <scope>NUCLEOTIDE SEQUENCE [LARGE SCALE GENOMIC DNA]</scope>
    <source>
        <strain evidence="10 30">BIOML-A118</strain>
        <strain evidence="9 36">BIOML-A136</strain>
        <strain evidence="8 32">BIOML-A166</strain>
        <strain evidence="7 28">BIOML-A201</strain>
        <strain evidence="6 34">BIOML-A210</strain>
        <strain evidence="4 38">BIOML-A283</strain>
        <strain evidence="5 39">BIOML-A284</strain>
        <strain evidence="3 37">BIOML-A320</strain>
        <strain evidence="14 35">BIOML-A37</strain>
        <strain evidence="17 33">BIOML-A395</strain>
        <strain evidence="18">BIOML-A409</strain>
        <strain evidence="13 31">BIOML-A55</strain>
        <strain evidence="12 27">BIOML-A65</strain>
        <strain evidence="11 29">BIOML-A75</strain>
    </source>
</reference>
<proteinExistence type="predicted"/>
<dbReference type="Proteomes" id="UP000451234">
    <property type="component" value="Unassembled WGS sequence"/>
</dbReference>
<evidence type="ECO:0000313" key="21">
    <source>
        <dbReference type="EMBL" id="RGL04937.1"/>
    </source>
</evidence>
<evidence type="ECO:0000313" key="7">
    <source>
        <dbReference type="EMBL" id="KAB7072216.1"/>
    </source>
</evidence>
<evidence type="ECO:0000313" key="31">
    <source>
        <dbReference type="Proteomes" id="UP000460881"/>
    </source>
</evidence>
<keyword evidence="2" id="KW-0812">Transmembrane</keyword>
<evidence type="ECO:0000313" key="12">
    <source>
        <dbReference type="EMBL" id="KAB7335812.1"/>
    </source>
</evidence>
<accession>A0A0A1GPF6</accession>
<dbReference type="Proteomes" id="UP000466472">
    <property type="component" value="Unassembled WGS sequence"/>
</dbReference>
<dbReference type="RefSeq" id="WP_007052434.1">
    <property type="nucleotide sequence ID" value="NZ_AP014658.1"/>
</dbReference>
<feature type="compositionally biased region" description="Basic and acidic residues" evidence="1">
    <location>
        <begin position="105"/>
        <end position="115"/>
    </location>
</feature>
<evidence type="ECO:0000313" key="34">
    <source>
        <dbReference type="Proteomes" id="UP000467387"/>
    </source>
</evidence>
<gene>
    <name evidence="19" type="ORF">APC1503_1658</name>
    <name evidence="20" type="ORF">CE169_06000</name>
    <name evidence="22" type="ORF">DWV59_01075</name>
    <name evidence="21" type="ORF">DXC85_03010</name>
    <name evidence="14" type="ORF">GBB40_08565</name>
    <name evidence="13" type="ORF">GBB63_08660</name>
    <name evidence="11" type="ORF">GBB65_00370</name>
    <name evidence="12" type="ORF">GBB73_08915</name>
    <name evidence="10" type="ORF">GBC43_00595</name>
    <name evidence="9" type="ORF">GBC45_04725</name>
    <name evidence="8" type="ORF">GBC97_02280</name>
    <name evidence="7" type="ORF">GBI83_07330</name>
    <name evidence="6" type="ORF">GBI87_07635</name>
    <name evidence="4" type="ORF">GBJ98_05550</name>
    <name evidence="5" type="ORF">GBK06_05405</name>
    <name evidence="3" type="ORF">GBK08_02370</name>
    <name evidence="17" type="ORF">GT999_05820</name>
    <name evidence="18" type="ORF">GUA24_06150</name>
    <name evidence="15" type="ORF">KSW34_01090</name>
    <name evidence="16" type="ORF">SCX10_05570</name>
</gene>